<keyword evidence="2 3" id="KW-0342">GTP-binding</keyword>
<evidence type="ECO:0000313" key="9">
    <source>
        <dbReference type="Proteomes" id="UP001198163"/>
    </source>
</evidence>
<dbReference type="NCBIfam" id="TIGR00157">
    <property type="entry name" value="ribosome small subunit-dependent GTPase A"/>
    <property type="match status" value="1"/>
</dbReference>
<accession>A0AAE3JIS6</accession>
<organism evidence="8 9">
    <name type="scientific">Teretinema zuelzerae</name>
    <dbReference type="NCBI Taxonomy" id="156"/>
    <lineage>
        <taxon>Bacteria</taxon>
        <taxon>Pseudomonadati</taxon>
        <taxon>Spirochaetota</taxon>
        <taxon>Spirochaetia</taxon>
        <taxon>Spirochaetales</taxon>
        <taxon>Treponemataceae</taxon>
        <taxon>Teretinema</taxon>
    </lineage>
</organism>
<keyword evidence="3" id="KW-0963">Cytoplasm</keyword>
<dbReference type="InterPro" id="IPR027417">
    <property type="entry name" value="P-loop_NTPase"/>
</dbReference>
<dbReference type="Gene3D" id="1.10.40.50">
    <property type="entry name" value="Probable gtpase engc, domain 3"/>
    <property type="match status" value="1"/>
</dbReference>
<dbReference type="SUPFAM" id="SSF52540">
    <property type="entry name" value="P-loop containing nucleoside triphosphate hydrolases"/>
    <property type="match status" value="1"/>
</dbReference>
<comment type="similarity">
    <text evidence="3">Belongs to the TRAFAC class YlqF/YawG GTPase family. RsgA subfamily.</text>
</comment>
<dbReference type="AlphaFoldDB" id="A0AAE3JIS6"/>
<keyword evidence="1 3" id="KW-0547">Nucleotide-binding</keyword>
<keyword evidence="4" id="KW-0396">Initiation factor</keyword>
<dbReference type="InterPro" id="IPR006196">
    <property type="entry name" value="RNA-binding_domain_S1_IF1"/>
</dbReference>
<dbReference type="CDD" id="cd01854">
    <property type="entry name" value="YjeQ_EngC"/>
    <property type="match status" value="1"/>
</dbReference>
<dbReference type="GO" id="GO:0003924">
    <property type="term" value="F:GTPase activity"/>
    <property type="evidence" value="ECO:0007669"/>
    <property type="project" value="UniProtKB-UniRule"/>
</dbReference>
<evidence type="ECO:0000313" key="8">
    <source>
        <dbReference type="EMBL" id="MCD1653485.1"/>
    </source>
</evidence>
<dbReference type="PROSITE" id="PS50832">
    <property type="entry name" value="S1_IF1_TYPE"/>
    <property type="match status" value="1"/>
</dbReference>
<evidence type="ECO:0000256" key="3">
    <source>
        <dbReference type="HAMAP-Rule" id="MF_01820"/>
    </source>
</evidence>
<dbReference type="InterPro" id="IPR004881">
    <property type="entry name" value="Ribosome_biogen_GTPase_RsgA"/>
</dbReference>
<comment type="subcellular location">
    <subcellularLocation>
        <location evidence="3">Cytoplasm</location>
    </subcellularLocation>
</comment>
<dbReference type="GO" id="GO:0003743">
    <property type="term" value="F:translation initiation factor activity"/>
    <property type="evidence" value="ECO:0007669"/>
    <property type="project" value="UniProtKB-UniRule"/>
</dbReference>
<dbReference type="Gene3D" id="3.40.50.300">
    <property type="entry name" value="P-loop containing nucleotide triphosphate hydrolases"/>
    <property type="match status" value="1"/>
</dbReference>
<keyword evidence="3" id="KW-0378">Hydrolase</keyword>
<dbReference type="GO" id="GO:0005737">
    <property type="term" value="C:cytoplasm"/>
    <property type="evidence" value="ECO:0007669"/>
    <property type="project" value="UniProtKB-SubCell"/>
</dbReference>
<evidence type="ECO:0000256" key="1">
    <source>
        <dbReference type="ARBA" id="ARBA00022741"/>
    </source>
</evidence>
<evidence type="ECO:0000259" key="7">
    <source>
        <dbReference type="PROSITE" id="PS51721"/>
    </source>
</evidence>
<protein>
    <recommendedName>
        <fullName evidence="3">Small ribosomal subunit biogenesis GTPase RsgA</fullName>
        <ecNumber evidence="3">3.6.1.-</ecNumber>
    </recommendedName>
</protein>
<dbReference type="RefSeq" id="WP_230754749.1">
    <property type="nucleotide sequence ID" value="NZ_JAINWA010000001.1"/>
</dbReference>
<dbReference type="HAMAP" id="MF_01820">
    <property type="entry name" value="GTPase_RsgA"/>
    <property type="match status" value="1"/>
</dbReference>
<evidence type="ECO:0000256" key="2">
    <source>
        <dbReference type="ARBA" id="ARBA00023134"/>
    </source>
</evidence>
<feature type="domain" description="S1-like" evidence="5">
    <location>
        <begin position="10"/>
        <end position="63"/>
    </location>
</feature>
<dbReference type="PROSITE" id="PS50936">
    <property type="entry name" value="ENGC_GTPASE"/>
    <property type="match status" value="1"/>
</dbReference>
<dbReference type="PANTHER" id="PTHR32120">
    <property type="entry name" value="SMALL RIBOSOMAL SUBUNIT BIOGENESIS GTPASE RSGA"/>
    <property type="match status" value="1"/>
</dbReference>
<dbReference type="InterPro" id="IPR030378">
    <property type="entry name" value="G_CP_dom"/>
</dbReference>
<feature type="domain" description="EngC GTPase" evidence="6">
    <location>
        <begin position="87"/>
        <end position="239"/>
    </location>
</feature>
<dbReference type="Pfam" id="PF03193">
    <property type="entry name" value="RsgA_GTPase"/>
    <property type="match status" value="1"/>
</dbReference>
<dbReference type="SUPFAM" id="SSF50249">
    <property type="entry name" value="Nucleic acid-binding proteins"/>
    <property type="match status" value="1"/>
</dbReference>
<gene>
    <name evidence="3 8" type="primary">rsgA</name>
    <name evidence="8" type="ORF">K7J14_02075</name>
</gene>
<keyword evidence="3" id="KW-0690">Ribosome biogenesis</keyword>
<feature type="binding site" evidence="3">
    <location>
        <begin position="178"/>
        <end position="186"/>
    </location>
    <ligand>
        <name>GTP</name>
        <dbReference type="ChEBI" id="CHEBI:37565"/>
    </ligand>
</feature>
<evidence type="ECO:0000259" key="6">
    <source>
        <dbReference type="PROSITE" id="PS50936"/>
    </source>
</evidence>
<comment type="function">
    <text evidence="3">One of several proteins that assist in the late maturation steps of the functional core of the 30S ribosomal subunit. Helps release RbfA from mature subunits. May play a role in the assembly of ribosomal proteins into the subunit. Circularly permuted GTPase that catalyzes slow GTP hydrolysis, GTPase activity is stimulated by the 30S ribosomal subunit.</text>
</comment>
<dbReference type="GO" id="GO:0019843">
    <property type="term" value="F:rRNA binding"/>
    <property type="evidence" value="ECO:0007669"/>
    <property type="project" value="UniProtKB-KW"/>
</dbReference>
<dbReference type="PANTHER" id="PTHR32120:SF11">
    <property type="entry name" value="SMALL RIBOSOMAL SUBUNIT BIOGENESIS GTPASE RSGA 1, MITOCHONDRIAL-RELATED"/>
    <property type="match status" value="1"/>
</dbReference>
<comment type="caution">
    <text evidence="8">The sequence shown here is derived from an EMBL/GenBank/DDBJ whole genome shotgun (WGS) entry which is preliminary data.</text>
</comment>
<feature type="domain" description="CP-type G" evidence="7">
    <location>
        <begin position="75"/>
        <end position="241"/>
    </location>
</feature>
<dbReference type="InterPro" id="IPR010914">
    <property type="entry name" value="RsgA_GTPase_dom"/>
</dbReference>
<comment type="caution">
    <text evidence="3">Lacks conserved residue(s) required for the propagation of feature annotation.</text>
</comment>
<proteinExistence type="inferred from homology"/>
<dbReference type="PROSITE" id="PS51721">
    <property type="entry name" value="G_CP"/>
    <property type="match status" value="1"/>
</dbReference>
<keyword evidence="4" id="KW-0648">Protein biosynthesis</keyword>
<dbReference type="GO" id="GO:0005525">
    <property type="term" value="F:GTP binding"/>
    <property type="evidence" value="ECO:0007669"/>
    <property type="project" value="UniProtKB-UniRule"/>
</dbReference>
<name>A0AAE3JIS6_9SPIR</name>
<keyword evidence="3" id="KW-0694">RNA-binding</keyword>
<dbReference type="Gene3D" id="2.40.50.140">
    <property type="entry name" value="Nucleic acid-binding proteins"/>
    <property type="match status" value="1"/>
</dbReference>
<comment type="subunit">
    <text evidence="3">Monomer. Associates with 30S ribosomal subunit, binds 16S rRNA.</text>
</comment>
<feature type="binding site" evidence="3">
    <location>
        <begin position="127"/>
        <end position="130"/>
    </location>
    <ligand>
        <name>GTP</name>
        <dbReference type="ChEBI" id="CHEBI:37565"/>
    </ligand>
</feature>
<keyword evidence="9" id="KW-1185">Reference proteome</keyword>
<evidence type="ECO:0000259" key="5">
    <source>
        <dbReference type="PROSITE" id="PS50832"/>
    </source>
</evidence>
<dbReference type="Proteomes" id="UP001198163">
    <property type="component" value="Unassembled WGS sequence"/>
</dbReference>
<reference evidence="8" key="1">
    <citation type="submission" date="2021-08" db="EMBL/GenBank/DDBJ databases">
        <title>Comparative analyses of Brucepasteria parasyntrophica and Teretinema zuelzerae.</title>
        <authorList>
            <person name="Song Y."/>
            <person name="Brune A."/>
        </authorList>
    </citation>
    <scope>NUCLEOTIDE SEQUENCE</scope>
    <source>
        <strain evidence="8">DSM 1903</strain>
    </source>
</reference>
<keyword evidence="3" id="KW-0699">rRNA-binding</keyword>
<dbReference type="EC" id="3.6.1.-" evidence="3"/>
<dbReference type="EMBL" id="JAINWA010000001">
    <property type="protein sequence ID" value="MCD1653485.1"/>
    <property type="molecule type" value="Genomic_DNA"/>
</dbReference>
<evidence type="ECO:0000256" key="4">
    <source>
        <dbReference type="PROSITE-ProRule" id="PRU00181"/>
    </source>
</evidence>
<sequence>MEAMVLGGTNNTFEVESQDGMVRLCSIKGKILRESEGYYNPLAPGDRVSVEVDEHDPKRGQIINLLPRKNHFVRWNQKGKSPQLLASNLDLAVVVTTPAEPPFRPRFVDRALIQADAERIEPLILLNKSDLPQDPDLEERMEDWKRLGYEIIRVSAHTGDGLDVLAARLEGRLSAFVGQSGVGKSSLLNALDTRLSLRTAGLSAKYGRGTHTTTRGMLFHLPPGESGKSASIIDTPGVRRFVLHGIEARDLALYFREMEALVGTCSWGHSCTHEHEPGCKILEAVYAGVIHEQRYESWQRIRDELETGRWTD</sequence>
<dbReference type="GO" id="GO:0042274">
    <property type="term" value="P:ribosomal small subunit biogenesis"/>
    <property type="evidence" value="ECO:0007669"/>
    <property type="project" value="UniProtKB-UniRule"/>
</dbReference>
<dbReference type="InterPro" id="IPR012340">
    <property type="entry name" value="NA-bd_OB-fold"/>
</dbReference>